<protein>
    <submittedName>
        <fullName evidence="10">PLA2-Aca-2</fullName>
    </submittedName>
</protein>
<comment type="similarity">
    <text evidence="7">Belongs to the phospholipase A2 family.</text>
</comment>
<dbReference type="GO" id="GO:0005576">
    <property type="term" value="C:extracellular region"/>
    <property type="evidence" value="ECO:0007669"/>
    <property type="project" value="UniProtKB-SubCell"/>
</dbReference>
<dbReference type="PANTHER" id="PTHR11716">
    <property type="entry name" value="PHOSPHOLIPASE A2 FAMILY MEMBER"/>
    <property type="match status" value="1"/>
</dbReference>
<feature type="disulfide bond" evidence="6">
    <location>
        <begin position="71"/>
        <end position="125"/>
    </location>
</feature>
<keyword evidence="2 8" id="KW-0964">Secreted</keyword>
<dbReference type="GO" id="GO:0016042">
    <property type="term" value="P:lipid catabolic process"/>
    <property type="evidence" value="ECO:0007669"/>
    <property type="project" value="InterPro"/>
</dbReference>
<evidence type="ECO:0000256" key="5">
    <source>
        <dbReference type="PIRSR" id="PIRSR601211-2"/>
    </source>
</evidence>
<evidence type="ECO:0000256" key="7">
    <source>
        <dbReference type="RuleBase" id="RU003654"/>
    </source>
</evidence>
<dbReference type="GO" id="GO:0006644">
    <property type="term" value="P:phospholipid metabolic process"/>
    <property type="evidence" value="ECO:0007669"/>
    <property type="project" value="InterPro"/>
</dbReference>
<sequence length="145" mass="16346">MYPAHLLVLLAVCVSLLGAARIPPLPLNLAQFGKMIECANKGSRPSLDYMNYGCYCGTEDRGTPVDELDRCCKIHDDCYAEAEKHGCFPKMTSYSWKCANDVPVCNSKTQCQHFVCYCDLWATKCFSQETYNKNNFGIDTKTRCK</sequence>
<proteinExistence type="evidence at transcript level"/>
<feature type="disulfide bond" evidence="6">
    <location>
        <begin position="87"/>
        <end position="111"/>
    </location>
</feature>
<dbReference type="PRINTS" id="PR00389">
    <property type="entry name" value="PHPHLIPASEA2"/>
</dbReference>
<dbReference type="Pfam" id="PF00068">
    <property type="entry name" value="Phospholip_A2_1"/>
    <property type="match status" value="1"/>
</dbReference>
<dbReference type="PANTHER" id="PTHR11716:SF51">
    <property type="entry name" value="PHOSPHOLIPASE A2"/>
    <property type="match status" value="1"/>
</dbReference>
<dbReference type="GO" id="GO:0047498">
    <property type="term" value="F:calcium-dependent phospholipase A2 activity"/>
    <property type="evidence" value="ECO:0007669"/>
    <property type="project" value="TreeGrafter"/>
</dbReference>
<feature type="disulfide bond" evidence="6">
    <location>
        <begin position="56"/>
        <end position="72"/>
    </location>
</feature>
<keyword evidence="5" id="KW-0479">Metal-binding</keyword>
<evidence type="ECO:0000259" key="9">
    <source>
        <dbReference type="SMART" id="SM00085"/>
    </source>
</evidence>
<dbReference type="GO" id="GO:0050482">
    <property type="term" value="P:arachidonate secretion"/>
    <property type="evidence" value="ECO:0007669"/>
    <property type="project" value="InterPro"/>
</dbReference>
<dbReference type="InterPro" id="IPR033113">
    <property type="entry name" value="PLA2_histidine"/>
</dbReference>
<keyword evidence="8" id="KW-0732">Signal</keyword>
<evidence type="ECO:0000256" key="3">
    <source>
        <dbReference type="ARBA" id="ARBA00023157"/>
    </source>
</evidence>
<feature type="binding site" evidence="5">
    <location>
        <position position="76"/>
    </location>
    <ligand>
        <name>Ca(2+)</name>
        <dbReference type="ChEBI" id="CHEBI:29108"/>
    </ligand>
</feature>
<evidence type="ECO:0000256" key="4">
    <source>
        <dbReference type="PIRSR" id="PIRSR601211-1"/>
    </source>
</evidence>
<feature type="binding site" evidence="5">
    <location>
        <position position="57"/>
    </location>
    <ligand>
        <name>Ca(2+)</name>
        <dbReference type="ChEBI" id="CHEBI:29108"/>
    </ligand>
</feature>
<feature type="active site" evidence="4">
    <location>
        <position position="75"/>
    </location>
</feature>
<dbReference type="GO" id="GO:0005543">
    <property type="term" value="F:phospholipid binding"/>
    <property type="evidence" value="ECO:0007669"/>
    <property type="project" value="TreeGrafter"/>
</dbReference>
<dbReference type="SUPFAM" id="SSF48619">
    <property type="entry name" value="Phospholipase A2, PLA2"/>
    <property type="match status" value="1"/>
</dbReference>
<feature type="active site" evidence="4">
    <location>
        <position position="119"/>
    </location>
</feature>
<feature type="domain" description="Phospholipase A2-like central" evidence="9">
    <location>
        <begin position="28"/>
        <end position="145"/>
    </location>
</feature>
<dbReference type="GO" id="GO:0005509">
    <property type="term" value="F:calcium ion binding"/>
    <property type="evidence" value="ECO:0007669"/>
    <property type="project" value="InterPro"/>
</dbReference>
<dbReference type="CDD" id="cd00125">
    <property type="entry name" value="PLA2c"/>
    <property type="match status" value="1"/>
</dbReference>
<dbReference type="InterPro" id="IPR001211">
    <property type="entry name" value="PLA2"/>
</dbReference>
<evidence type="ECO:0000256" key="6">
    <source>
        <dbReference type="PIRSR" id="PIRSR601211-3"/>
    </source>
</evidence>
<reference evidence="10" key="1">
    <citation type="journal article" date="2013" name="Toxins">
        <title>Venom down under: dynamic evolution of Australian elapid snake toxins.</title>
        <authorList>
            <person name="Jackson T.N."/>
            <person name="Sunagar K."/>
            <person name="Undheim E.A."/>
            <person name="Koludarov I."/>
            <person name="Chan A.H."/>
            <person name="Sanders K."/>
            <person name="Ali S.A."/>
            <person name="Hendrikx I."/>
            <person name="Dunstan N."/>
            <person name="Fry B.G."/>
        </authorList>
    </citation>
    <scope>NUCLEOTIDE SEQUENCE</scope>
    <source>
        <tissue evidence="10">Maxillary venom gland</tissue>
    </source>
</reference>
<dbReference type="InterPro" id="IPR016090">
    <property type="entry name" value="PLA2-like_dom"/>
</dbReference>
<dbReference type="AlphaFoldDB" id="R4FI60"/>
<keyword evidence="3 6" id="KW-1015">Disulfide bond</keyword>
<feature type="binding site" evidence="5">
    <location>
        <position position="55"/>
    </location>
    <ligand>
        <name>Ca(2+)</name>
        <dbReference type="ChEBI" id="CHEBI:29108"/>
    </ligand>
</feature>
<evidence type="ECO:0000256" key="2">
    <source>
        <dbReference type="ARBA" id="ARBA00022525"/>
    </source>
</evidence>
<dbReference type="InterPro" id="IPR036444">
    <property type="entry name" value="PLipase_A2_dom_sf"/>
</dbReference>
<dbReference type="EMBL" id="GAGZ01000024">
    <property type="protein sequence ID" value="JAA74632.1"/>
    <property type="molecule type" value="mRNA"/>
</dbReference>
<dbReference type="FunFam" id="1.20.90.10:FF:000007">
    <property type="entry name" value="Acidic phospholipase A2"/>
    <property type="match status" value="1"/>
</dbReference>
<evidence type="ECO:0000256" key="8">
    <source>
        <dbReference type="RuleBase" id="RU361236"/>
    </source>
</evidence>
<feature type="chain" id="PRO_5009031984" evidence="8">
    <location>
        <begin position="20"/>
        <end position="145"/>
    </location>
</feature>
<comment type="subcellular location">
    <subcellularLocation>
        <location evidence="1 8">Secreted</location>
    </subcellularLocation>
</comment>
<feature type="signal peptide" evidence="8">
    <location>
        <begin position="1"/>
        <end position="19"/>
    </location>
</feature>
<feature type="disulfide bond" evidence="6">
    <location>
        <begin position="105"/>
        <end position="116"/>
    </location>
</feature>
<dbReference type="Gene3D" id="1.20.90.10">
    <property type="entry name" value="Phospholipase A2 domain"/>
    <property type="match status" value="1"/>
</dbReference>
<dbReference type="SMART" id="SM00085">
    <property type="entry name" value="PA2c"/>
    <property type="match status" value="1"/>
</dbReference>
<evidence type="ECO:0000313" key="10">
    <source>
        <dbReference type="EMBL" id="JAA74632.1"/>
    </source>
</evidence>
<evidence type="ECO:0000256" key="1">
    <source>
        <dbReference type="ARBA" id="ARBA00004613"/>
    </source>
</evidence>
<name>R4FI60_9SAUR</name>
<organism evidence="10">
    <name type="scientific">Acanthophis wellsi</name>
    <dbReference type="NCBI Taxonomy" id="239747"/>
    <lineage>
        <taxon>Eukaryota</taxon>
        <taxon>Metazoa</taxon>
        <taxon>Chordata</taxon>
        <taxon>Craniata</taxon>
        <taxon>Vertebrata</taxon>
        <taxon>Euteleostomi</taxon>
        <taxon>Lepidosauria</taxon>
        <taxon>Squamata</taxon>
        <taxon>Bifurcata</taxon>
        <taxon>Unidentata</taxon>
        <taxon>Episquamata</taxon>
        <taxon>Toxicofera</taxon>
        <taxon>Serpentes</taxon>
        <taxon>Colubroidea</taxon>
        <taxon>Elapidae</taxon>
        <taxon>Hydrophiinae</taxon>
        <taxon>Acanthophis</taxon>
    </lineage>
</organism>
<comment type="cofactor">
    <cofactor evidence="5">
        <name>Ca(2+)</name>
        <dbReference type="ChEBI" id="CHEBI:29108"/>
    </cofactor>
    <text evidence="5">Binds 1 Ca(2+) ion per subunit.</text>
</comment>
<feature type="disulfide bond" evidence="6">
    <location>
        <begin position="78"/>
        <end position="118"/>
    </location>
</feature>
<accession>R4FI60</accession>
<keyword evidence="5" id="KW-0106">Calcium</keyword>
<dbReference type="PROSITE" id="PS00118">
    <property type="entry name" value="PA2_HIS"/>
    <property type="match status" value="1"/>
</dbReference>